<evidence type="ECO:0000259" key="1">
    <source>
        <dbReference type="Pfam" id="PF22494"/>
    </source>
</evidence>
<reference evidence="3" key="1">
    <citation type="submission" date="2020-08" db="EMBL/GenBank/DDBJ databases">
        <title>Lacibacter sp. S13-6-6 genome sequencing.</title>
        <authorList>
            <person name="Jin L."/>
        </authorList>
    </citation>
    <scope>NUCLEOTIDE SEQUENCE [LARGE SCALE GENOMIC DNA]</scope>
    <source>
        <strain evidence="3">S13-6-6</strain>
    </source>
</reference>
<dbReference type="AlphaFoldDB" id="A0A7G5XJ56"/>
<protein>
    <submittedName>
        <fullName evidence="2">Choice-of-anchor I family protein</fullName>
    </submittedName>
</protein>
<dbReference type="SUPFAM" id="SSF51004">
    <property type="entry name" value="C-terminal (heme d1) domain of cytochrome cd1-nitrite reductase"/>
    <property type="match status" value="1"/>
</dbReference>
<dbReference type="InterPro" id="IPR055188">
    <property type="entry name" value="Choice_anch_I"/>
</dbReference>
<accession>A0A7G5XJ56</accession>
<keyword evidence="3" id="KW-1185">Reference proteome</keyword>
<dbReference type="Pfam" id="PF22494">
    <property type="entry name" value="choice_anch_I"/>
    <property type="match status" value="1"/>
</dbReference>
<dbReference type="SUPFAM" id="SSF50978">
    <property type="entry name" value="WD40 repeat-like"/>
    <property type="match status" value="1"/>
</dbReference>
<feature type="domain" description="Choice-of-anchor I" evidence="1">
    <location>
        <begin position="54"/>
        <end position="510"/>
    </location>
</feature>
<dbReference type="PANTHER" id="PTHR46928:SF1">
    <property type="entry name" value="MESENCHYME-SPECIFIC CELL SURFACE GLYCOPROTEIN"/>
    <property type="match status" value="1"/>
</dbReference>
<dbReference type="PANTHER" id="PTHR46928">
    <property type="entry name" value="MESENCHYME-SPECIFIC CELL SURFACE GLYCOPROTEIN"/>
    <property type="match status" value="1"/>
</dbReference>
<dbReference type="NCBIfam" id="NF038117">
    <property type="entry name" value="choice_anch_I"/>
    <property type="match status" value="1"/>
</dbReference>
<dbReference type="EMBL" id="CP060007">
    <property type="protein sequence ID" value="QNA45509.1"/>
    <property type="molecule type" value="Genomic_DNA"/>
</dbReference>
<organism evidence="2 3">
    <name type="scientific">Lacibacter sediminis</name>
    <dbReference type="NCBI Taxonomy" id="2760713"/>
    <lineage>
        <taxon>Bacteria</taxon>
        <taxon>Pseudomonadati</taxon>
        <taxon>Bacteroidota</taxon>
        <taxon>Chitinophagia</taxon>
        <taxon>Chitinophagales</taxon>
        <taxon>Chitinophagaceae</taxon>
        <taxon>Lacibacter</taxon>
    </lineage>
</organism>
<evidence type="ECO:0000313" key="3">
    <source>
        <dbReference type="Proteomes" id="UP000515344"/>
    </source>
</evidence>
<dbReference type="InterPro" id="IPR036322">
    <property type="entry name" value="WD40_repeat_dom_sf"/>
</dbReference>
<dbReference type="InterPro" id="IPR052956">
    <property type="entry name" value="Mesenchyme-surface_protein"/>
</dbReference>
<dbReference type="Gene3D" id="2.130.10.10">
    <property type="entry name" value="YVTN repeat-like/Quinoprotein amine dehydrogenase"/>
    <property type="match status" value="1"/>
</dbReference>
<dbReference type="KEGG" id="lacs:H4075_04715"/>
<dbReference type="RefSeq" id="WP_182804630.1">
    <property type="nucleotide sequence ID" value="NZ_CP060007.1"/>
</dbReference>
<sequence length="513" mass="54929">MRKSLLLISSIVLLNACTKLSTEQENSKQNTGFAARQESTSFSEIGSLAIGGGLGAAEISTYDADTKKLFVVNNSAGNNRIEVVDLSNPASPTIIGNINIAVYGGLVNSVSVSNGKLAAAIEAVPKTNNGKVVVFNTTTHDAIAVITVGSLPDMITFTPDGNFILTANEGEPNEAYTIDPLGTVSIIDVNNNYAVTTLDFSNFASRAAELKTKGFRLFGKNASFEQDVEPEYIAVASNSQTAWVTLQENNGIAKIDLITKTITDIFPLGFKDYNNPMNTIDPSDRDGGIIFGSWPVKGMFLPDAIAVNSHNGVPFIYSANEGDAREYAGFSEIRRINEPNLPPILLDALAFPDAAALKTNPQLGRLNITTTLGDTDGDGDYDELYSYGARSFSIWNGLTGQLVYDSKNQIDLKANELGKYPDGRSDDKGCEPEGITTGRVGNKSLLFVGLERANAVMIYDITNPTKPVFSQWLNTGVGPEGVLFVSADKSPNGKSLFIASSETDGFVKIYTTK</sequence>
<dbReference type="InterPro" id="IPR011048">
    <property type="entry name" value="Haem_d1_sf"/>
</dbReference>
<proteinExistence type="predicted"/>
<gene>
    <name evidence="2" type="ORF">H4075_04715</name>
</gene>
<evidence type="ECO:0000313" key="2">
    <source>
        <dbReference type="EMBL" id="QNA45509.1"/>
    </source>
</evidence>
<dbReference type="InterPro" id="IPR015943">
    <property type="entry name" value="WD40/YVTN_repeat-like_dom_sf"/>
</dbReference>
<name>A0A7G5XJ56_9BACT</name>
<dbReference type="Proteomes" id="UP000515344">
    <property type="component" value="Chromosome"/>
</dbReference>